<dbReference type="EMBL" id="JAIWYP010000115">
    <property type="protein sequence ID" value="KAH3689499.1"/>
    <property type="molecule type" value="Genomic_DNA"/>
</dbReference>
<gene>
    <name evidence="1" type="ORF">DPMN_191515</name>
</gene>
<evidence type="ECO:0000313" key="1">
    <source>
        <dbReference type="EMBL" id="KAH3689499.1"/>
    </source>
</evidence>
<proteinExistence type="predicted"/>
<reference evidence="1" key="2">
    <citation type="submission" date="2020-11" db="EMBL/GenBank/DDBJ databases">
        <authorList>
            <person name="McCartney M.A."/>
            <person name="Auch B."/>
            <person name="Kono T."/>
            <person name="Mallez S."/>
            <person name="Becker A."/>
            <person name="Gohl D.M."/>
            <person name="Silverstein K.A.T."/>
            <person name="Koren S."/>
            <person name="Bechman K.B."/>
            <person name="Herman A."/>
            <person name="Abrahante J.E."/>
            <person name="Garbe J."/>
        </authorList>
    </citation>
    <scope>NUCLEOTIDE SEQUENCE</scope>
    <source>
        <strain evidence="1">Duluth1</strain>
        <tissue evidence="1">Whole animal</tissue>
    </source>
</reference>
<name>A0A9D4BD28_DREPO</name>
<dbReference type="Proteomes" id="UP000828390">
    <property type="component" value="Unassembled WGS sequence"/>
</dbReference>
<reference evidence="1" key="1">
    <citation type="journal article" date="2019" name="bioRxiv">
        <title>The Genome of the Zebra Mussel, Dreissena polymorpha: A Resource for Invasive Species Research.</title>
        <authorList>
            <person name="McCartney M.A."/>
            <person name="Auch B."/>
            <person name="Kono T."/>
            <person name="Mallez S."/>
            <person name="Zhang Y."/>
            <person name="Obille A."/>
            <person name="Becker A."/>
            <person name="Abrahante J.E."/>
            <person name="Garbe J."/>
            <person name="Badalamenti J.P."/>
            <person name="Herman A."/>
            <person name="Mangelson H."/>
            <person name="Liachko I."/>
            <person name="Sullivan S."/>
            <person name="Sone E.D."/>
            <person name="Koren S."/>
            <person name="Silverstein K.A.T."/>
            <person name="Beckman K.B."/>
            <person name="Gohl D.M."/>
        </authorList>
    </citation>
    <scope>NUCLEOTIDE SEQUENCE</scope>
    <source>
        <strain evidence="1">Duluth1</strain>
        <tissue evidence="1">Whole animal</tissue>
    </source>
</reference>
<accession>A0A9D4BD28</accession>
<evidence type="ECO:0000313" key="2">
    <source>
        <dbReference type="Proteomes" id="UP000828390"/>
    </source>
</evidence>
<sequence length="50" mass="5816">MDILQGRLPLHRTARCTYHLSCGSRECCRWGDCSKVLSFNSLENHELKHL</sequence>
<keyword evidence="2" id="KW-1185">Reference proteome</keyword>
<comment type="caution">
    <text evidence="1">The sequence shown here is derived from an EMBL/GenBank/DDBJ whole genome shotgun (WGS) entry which is preliminary data.</text>
</comment>
<organism evidence="1 2">
    <name type="scientific">Dreissena polymorpha</name>
    <name type="common">Zebra mussel</name>
    <name type="synonym">Mytilus polymorpha</name>
    <dbReference type="NCBI Taxonomy" id="45954"/>
    <lineage>
        <taxon>Eukaryota</taxon>
        <taxon>Metazoa</taxon>
        <taxon>Spiralia</taxon>
        <taxon>Lophotrochozoa</taxon>
        <taxon>Mollusca</taxon>
        <taxon>Bivalvia</taxon>
        <taxon>Autobranchia</taxon>
        <taxon>Heteroconchia</taxon>
        <taxon>Euheterodonta</taxon>
        <taxon>Imparidentia</taxon>
        <taxon>Neoheterodontei</taxon>
        <taxon>Myida</taxon>
        <taxon>Dreissenoidea</taxon>
        <taxon>Dreissenidae</taxon>
        <taxon>Dreissena</taxon>
    </lineage>
</organism>
<protein>
    <submittedName>
        <fullName evidence="1">Uncharacterized protein</fullName>
    </submittedName>
</protein>
<dbReference type="AlphaFoldDB" id="A0A9D4BD28"/>